<keyword evidence="2 6" id="KW-0694">RNA-binding</keyword>
<evidence type="ECO:0000256" key="1">
    <source>
        <dbReference type="ARBA" id="ARBA00022730"/>
    </source>
</evidence>
<evidence type="ECO:0000256" key="7">
    <source>
        <dbReference type="SAM" id="MobiDB-lite"/>
    </source>
</evidence>
<dbReference type="EMBL" id="DSTT01000005">
    <property type="protein sequence ID" value="HFK23903.1"/>
    <property type="molecule type" value="Genomic_DNA"/>
</dbReference>
<sequence>MPKSKAQEKSVRQNKVRRERNRNEKDKIKKIIKQALKATTEEERIKILKEGYKIIDKAASKNVIKKNNAARKKSKIAKILKVK</sequence>
<comment type="function">
    <text evidence="6">Binds directly to 16S ribosomal RNA.</text>
</comment>
<protein>
    <recommendedName>
        <fullName evidence="5 6">Small ribosomal subunit protein bS20</fullName>
    </recommendedName>
</protein>
<dbReference type="NCBIfam" id="TIGR00029">
    <property type="entry name" value="S20"/>
    <property type="match status" value="1"/>
</dbReference>
<evidence type="ECO:0000256" key="5">
    <source>
        <dbReference type="ARBA" id="ARBA00035136"/>
    </source>
</evidence>
<dbReference type="GO" id="GO:0005840">
    <property type="term" value="C:ribosome"/>
    <property type="evidence" value="ECO:0007669"/>
    <property type="project" value="UniProtKB-KW"/>
</dbReference>
<feature type="region of interest" description="Disordered" evidence="7">
    <location>
        <begin position="1"/>
        <end position="25"/>
    </location>
</feature>
<name>A0A7C3N8G6_UNCW3</name>
<keyword evidence="1 6" id="KW-0699">rRNA-binding</keyword>
<dbReference type="Pfam" id="PF01649">
    <property type="entry name" value="Ribosomal_S20p"/>
    <property type="match status" value="1"/>
</dbReference>
<keyword evidence="3 6" id="KW-0689">Ribosomal protein</keyword>
<dbReference type="HAMAP" id="MF_00500">
    <property type="entry name" value="Ribosomal_bS20"/>
    <property type="match status" value="1"/>
</dbReference>
<gene>
    <name evidence="6" type="primary">rpsT</name>
    <name evidence="8" type="ORF">ENS15_04550</name>
</gene>
<organism evidence="8">
    <name type="scientific">candidate division WOR-3 bacterium</name>
    <dbReference type="NCBI Taxonomy" id="2052148"/>
    <lineage>
        <taxon>Bacteria</taxon>
        <taxon>Bacteria division WOR-3</taxon>
    </lineage>
</organism>
<dbReference type="GO" id="GO:1990904">
    <property type="term" value="C:ribonucleoprotein complex"/>
    <property type="evidence" value="ECO:0007669"/>
    <property type="project" value="UniProtKB-KW"/>
</dbReference>
<evidence type="ECO:0000313" key="8">
    <source>
        <dbReference type="EMBL" id="HFK23903.1"/>
    </source>
</evidence>
<feature type="compositionally biased region" description="Basic and acidic residues" evidence="7">
    <location>
        <begin position="1"/>
        <end position="11"/>
    </location>
</feature>
<reference evidence="8" key="1">
    <citation type="journal article" date="2020" name="mSystems">
        <title>Genome- and Community-Level Interaction Insights into Carbon Utilization and Element Cycling Functions of Hydrothermarchaeota in Hydrothermal Sediment.</title>
        <authorList>
            <person name="Zhou Z."/>
            <person name="Liu Y."/>
            <person name="Xu W."/>
            <person name="Pan J."/>
            <person name="Luo Z.H."/>
            <person name="Li M."/>
        </authorList>
    </citation>
    <scope>NUCLEOTIDE SEQUENCE [LARGE SCALE GENOMIC DNA]</scope>
    <source>
        <strain evidence="8">SpSt-464</strain>
    </source>
</reference>
<dbReference type="GO" id="GO:0006412">
    <property type="term" value="P:translation"/>
    <property type="evidence" value="ECO:0007669"/>
    <property type="project" value="UniProtKB-UniRule"/>
</dbReference>
<keyword evidence="4 6" id="KW-0687">Ribonucleoprotein</keyword>
<evidence type="ECO:0000256" key="2">
    <source>
        <dbReference type="ARBA" id="ARBA00022884"/>
    </source>
</evidence>
<comment type="caution">
    <text evidence="8">The sequence shown here is derived from an EMBL/GenBank/DDBJ whole genome shotgun (WGS) entry which is preliminary data.</text>
</comment>
<comment type="similarity">
    <text evidence="6">Belongs to the bacterial ribosomal protein bS20 family.</text>
</comment>
<dbReference type="SUPFAM" id="SSF46992">
    <property type="entry name" value="Ribosomal protein S20"/>
    <property type="match status" value="1"/>
</dbReference>
<dbReference type="InterPro" id="IPR036510">
    <property type="entry name" value="Ribosomal_bS20_sf"/>
</dbReference>
<dbReference type="Gene3D" id="1.20.58.110">
    <property type="entry name" value="Ribosomal protein S20"/>
    <property type="match status" value="1"/>
</dbReference>
<dbReference type="InterPro" id="IPR002583">
    <property type="entry name" value="Ribosomal_bS20"/>
</dbReference>
<evidence type="ECO:0000256" key="4">
    <source>
        <dbReference type="ARBA" id="ARBA00023274"/>
    </source>
</evidence>
<evidence type="ECO:0000256" key="6">
    <source>
        <dbReference type="HAMAP-Rule" id="MF_00500"/>
    </source>
</evidence>
<evidence type="ECO:0000256" key="3">
    <source>
        <dbReference type="ARBA" id="ARBA00022980"/>
    </source>
</evidence>
<accession>A0A7C3N8G6</accession>
<proteinExistence type="inferred from homology"/>
<dbReference type="GO" id="GO:0003735">
    <property type="term" value="F:structural constituent of ribosome"/>
    <property type="evidence" value="ECO:0007669"/>
    <property type="project" value="InterPro"/>
</dbReference>
<dbReference type="GO" id="GO:0019843">
    <property type="term" value="F:rRNA binding"/>
    <property type="evidence" value="ECO:0007669"/>
    <property type="project" value="UniProtKB-UniRule"/>
</dbReference>
<dbReference type="AlphaFoldDB" id="A0A7C3N8G6"/>